<evidence type="ECO:0000256" key="1">
    <source>
        <dbReference type="SAM" id="MobiDB-lite"/>
    </source>
</evidence>
<dbReference type="Gene3D" id="2.30.30.140">
    <property type="match status" value="1"/>
</dbReference>
<proteinExistence type="predicted"/>
<dbReference type="PROSITE" id="PS50812">
    <property type="entry name" value="PWWP"/>
    <property type="match status" value="1"/>
</dbReference>
<sequence length="568" mass="65930">MSSRRKEFDLKSSPIVKVRKLNSADIQEHTKRNVARRSNSSKQDEDKSFEPGTLVWAKLTGFPWWPALIVNHTACGMEISEEGKVWVFWFGDYLLSQVSVRSLIPFLENFYLKYNGVPSKSPKFVTSVTEAIKEHCRKTYEVLDWSDQDYLVWGLNNFLPEPTRQKEISSLRYAPYIADKLTEIAAMNSIQKKEIGKRGTSVNKVSKESSQSSVSVNKQAKEAKLSSTAVNKQFKGAIHFGKGKALKNQRQKKQSDSDCLRCNKSATYDHPLFKGKLCEMCMERWKLTFFACDNGSNYINCCVCGYIAHETSVCANEKCGRMYCKYCTQKFEIKMNQQCICLLCIPSRIGFSLTKRESWRMNVFQNYFVTQEGKTEYPSDMFPKEKLTVLSLFENTAKGFQILQDVGININTYFTSSLDVDENDGNISNEKIQNLGNIDLLRSKYLEQMKQIDLVVAYITAMPSFVTTVKKKEFEAPEKLVMFEELIFKFYWTYRDIVHIRKNQHVFWLFAAKEMLLSSDAQRILVRYLQQEEQMEEENDIKFWTNIPCCKPIYNSKSIFKTLSFFFK</sequence>
<evidence type="ECO:0000313" key="4">
    <source>
        <dbReference type="Proteomes" id="UP001378592"/>
    </source>
</evidence>
<dbReference type="Pfam" id="PF17980">
    <property type="entry name" value="ADD_DNMT3"/>
    <property type="match status" value="1"/>
</dbReference>
<dbReference type="AlphaFoldDB" id="A0AAN9VEL4"/>
<gene>
    <name evidence="3" type="ORF">R5R35_004863</name>
</gene>
<dbReference type="InterPro" id="IPR000313">
    <property type="entry name" value="PWWP_dom"/>
</dbReference>
<reference evidence="3 4" key="1">
    <citation type="submission" date="2024-03" db="EMBL/GenBank/DDBJ databases">
        <title>The genome assembly and annotation of the cricket Gryllus longicercus Weissman &amp; Gray.</title>
        <authorList>
            <person name="Szrajer S."/>
            <person name="Gray D."/>
            <person name="Ylla G."/>
        </authorList>
    </citation>
    <scope>NUCLEOTIDE SEQUENCE [LARGE SCALE GENOMIC DNA]</scope>
    <source>
        <strain evidence="3">DAG 2021-001</strain>
        <tissue evidence="3">Whole body minus gut</tissue>
    </source>
</reference>
<name>A0AAN9VEL4_9ORTH</name>
<dbReference type="EMBL" id="JAZDUA010000369">
    <property type="protein sequence ID" value="KAK7793634.1"/>
    <property type="molecule type" value="Genomic_DNA"/>
</dbReference>
<evidence type="ECO:0000313" key="3">
    <source>
        <dbReference type="EMBL" id="KAK7793634.1"/>
    </source>
</evidence>
<organism evidence="3 4">
    <name type="scientific">Gryllus longicercus</name>
    <dbReference type="NCBI Taxonomy" id="2509291"/>
    <lineage>
        <taxon>Eukaryota</taxon>
        <taxon>Metazoa</taxon>
        <taxon>Ecdysozoa</taxon>
        <taxon>Arthropoda</taxon>
        <taxon>Hexapoda</taxon>
        <taxon>Insecta</taxon>
        <taxon>Pterygota</taxon>
        <taxon>Neoptera</taxon>
        <taxon>Polyneoptera</taxon>
        <taxon>Orthoptera</taxon>
        <taxon>Ensifera</taxon>
        <taxon>Gryllidea</taxon>
        <taxon>Grylloidea</taxon>
        <taxon>Gryllidae</taxon>
        <taxon>Gryllinae</taxon>
        <taxon>Gryllus</taxon>
    </lineage>
</organism>
<feature type="compositionally biased region" description="Low complexity" evidence="1">
    <location>
        <begin position="201"/>
        <end position="217"/>
    </location>
</feature>
<accession>A0AAN9VEL4</accession>
<dbReference type="CDD" id="cd05835">
    <property type="entry name" value="PWWP_DNMT3"/>
    <property type="match status" value="1"/>
</dbReference>
<dbReference type="InterPro" id="IPR040552">
    <property type="entry name" value="DNMT3_ADD_GATA1-like"/>
</dbReference>
<protein>
    <recommendedName>
        <fullName evidence="2">PWWP domain-containing protein</fullName>
    </recommendedName>
</protein>
<dbReference type="SMART" id="SM00293">
    <property type="entry name" value="PWWP"/>
    <property type="match status" value="1"/>
</dbReference>
<dbReference type="Pfam" id="PF00855">
    <property type="entry name" value="PWWP"/>
    <property type="match status" value="1"/>
</dbReference>
<dbReference type="Gene3D" id="3.40.50.150">
    <property type="entry name" value="Vaccinia Virus protein VP39"/>
    <property type="match status" value="1"/>
</dbReference>
<evidence type="ECO:0000259" key="2">
    <source>
        <dbReference type="PROSITE" id="PS50812"/>
    </source>
</evidence>
<feature type="domain" description="PWWP" evidence="2">
    <location>
        <begin position="51"/>
        <end position="109"/>
    </location>
</feature>
<dbReference type="GO" id="GO:0005634">
    <property type="term" value="C:nucleus"/>
    <property type="evidence" value="ECO:0007669"/>
    <property type="project" value="TreeGrafter"/>
</dbReference>
<dbReference type="Proteomes" id="UP001378592">
    <property type="component" value="Unassembled WGS sequence"/>
</dbReference>
<feature type="region of interest" description="Disordered" evidence="1">
    <location>
        <begin position="198"/>
        <end position="217"/>
    </location>
</feature>
<dbReference type="InterPro" id="IPR029063">
    <property type="entry name" value="SAM-dependent_MTases_sf"/>
</dbReference>
<keyword evidence="4" id="KW-1185">Reference proteome</keyword>
<dbReference type="PANTHER" id="PTHR23068">
    <property type="entry name" value="DNA CYTOSINE-5- -METHYLTRANSFERASE 3-RELATED"/>
    <property type="match status" value="1"/>
</dbReference>
<comment type="caution">
    <text evidence="3">The sequence shown here is derived from an EMBL/GenBank/DDBJ whole genome shotgun (WGS) entry which is preliminary data.</text>
</comment>
<dbReference type="SUPFAM" id="SSF63748">
    <property type="entry name" value="Tudor/PWWP/MBT"/>
    <property type="match status" value="1"/>
</dbReference>
<feature type="region of interest" description="Disordered" evidence="1">
    <location>
        <begin position="23"/>
        <end position="48"/>
    </location>
</feature>
<dbReference type="PANTHER" id="PTHR23068:SF25">
    <property type="entry name" value="DNA (CYTOSINE-5)-METHYLTRANSFERASE DRM2"/>
    <property type="match status" value="1"/>
</dbReference>
<dbReference type="InterPro" id="IPR050390">
    <property type="entry name" value="C5-Methyltransferase"/>
</dbReference>